<dbReference type="Proteomes" id="UP001230951">
    <property type="component" value="Unassembled WGS sequence"/>
</dbReference>
<evidence type="ECO:0000313" key="5">
    <source>
        <dbReference type="Proteomes" id="UP001242995"/>
    </source>
</evidence>
<feature type="transmembrane region" description="Helical" evidence="1">
    <location>
        <begin position="314"/>
        <end position="332"/>
    </location>
</feature>
<evidence type="ECO:0008006" key="6">
    <source>
        <dbReference type="Google" id="ProtNLM"/>
    </source>
</evidence>
<keyword evidence="1" id="KW-1133">Transmembrane helix</keyword>
<feature type="transmembrane region" description="Helical" evidence="1">
    <location>
        <begin position="67"/>
        <end position="91"/>
    </location>
</feature>
<name>A0AAW8DLT5_9MICC</name>
<keyword evidence="4" id="KW-1185">Reference proteome</keyword>
<organism evidence="2 5">
    <name type="scientific">Arthrobacter bambusae</name>
    <dbReference type="NCBI Taxonomy" id="1338426"/>
    <lineage>
        <taxon>Bacteria</taxon>
        <taxon>Bacillati</taxon>
        <taxon>Actinomycetota</taxon>
        <taxon>Actinomycetes</taxon>
        <taxon>Micrococcales</taxon>
        <taxon>Micrococcaceae</taxon>
        <taxon>Arthrobacter</taxon>
    </lineage>
</organism>
<keyword evidence="1" id="KW-0812">Transmembrane</keyword>
<accession>A0AAW8DLT5</accession>
<reference evidence="2 4" key="1">
    <citation type="submission" date="2023-07" db="EMBL/GenBank/DDBJ databases">
        <title>Sorghum-associated microbial communities from plants grown in Nebraska, USA.</title>
        <authorList>
            <person name="Schachtman D."/>
        </authorList>
    </citation>
    <scope>NUCLEOTIDE SEQUENCE</scope>
    <source>
        <strain evidence="2">DS1006</strain>
        <strain evidence="3 4">DS1016</strain>
    </source>
</reference>
<feature type="transmembrane region" description="Helical" evidence="1">
    <location>
        <begin position="387"/>
        <end position="406"/>
    </location>
</feature>
<evidence type="ECO:0000256" key="1">
    <source>
        <dbReference type="SAM" id="Phobius"/>
    </source>
</evidence>
<evidence type="ECO:0000313" key="4">
    <source>
        <dbReference type="Proteomes" id="UP001230951"/>
    </source>
</evidence>
<feature type="transmembrane region" description="Helical" evidence="1">
    <location>
        <begin position="442"/>
        <end position="460"/>
    </location>
</feature>
<feature type="transmembrane region" description="Helical" evidence="1">
    <location>
        <begin position="237"/>
        <end position="261"/>
    </location>
</feature>
<feature type="transmembrane region" description="Helical" evidence="1">
    <location>
        <begin position="282"/>
        <end position="308"/>
    </location>
</feature>
<dbReference type="EMBL" id="JAUSTF010000016">
    <property type="protein sequence ID" value="MDQ0182852.1"/>
    <property type="molecule type" value="Genomic_DNA"/>
</dbReference>
<evidence type="ECO:0000313" key="3">
    <source>
        <dbReference type="EMBL" id="MDQ0182852.1"/>
    </source>
</evidence>
<comment type="caution">
    <text evidence="2">The sequence shown here is derived from an EMBL/GenBank/DDBJ whole genome shotgun (WGS) entry which is preliminary data.</text>
</comment>
<keyword evidence="1" id="KW-0472">Membrane</keyword>
<feature type="transmembrane region" description="Helical" evidence="1">
    <location>
        <begin position="34"/>
        <end position="55"/>
    </location>
</feature>
<dbReference type="RefSeq" id="WP_306964050.1">
    <property type="nucleotide sequence ID" value="NZ_JAUSRG010000020.1"/>
</dbReference>
<feature type="transmembrane region" description="Helical" evidence="1">
    <location>
        <begin position="154"/>
        <end position="172"/>
    </location>
</feature>
<feature type="transmembrane region" description="Helical" evidence="1">
    <location>
        <begin position="413"/>
        <end position="436"/>
    </location>
</feature>
<evidence type="ECO:0000313" key="2">
    <source>
        <dbReference type="EMBL" id="MDP9907381.1"/>
    </source>
</evidence>
<feature type="transmembrane region" description="Helical" evidence="1">
    <location>
        <begin position="112"/>
        <end position="134"/>
    </location>
</feature>
<protein>
    <recommendedName>
        <fullName evidence="6">ABC transporter permease</fullName>
    </recommendedName>
</protein>
<dbReference type="EMBL" id="JAUSRG010000020">
    <property type="protein sequence ID" value="MDP9907381.1"/>
    <property type="molecule type" value="Genomic_DNA"/>
</dbReference>
<dbReference type="Proteomes" id="UP001242995">
    <property type="component" value="Unassembled WGS sequence"/>
</dbReference>
<feature type="transmembrane region" description="Helical" evidence="1">
    <location>
        <begin position="352"/>
        <end position="375"/>
    </location>
</feature>
<proteinExistence type="predicted"/>
<gene>
    <name evidence="2" type="ORF">J2S90_004373</name>
    <name evidence="3" type="ORF">J2S93_004309</name>
</gene>
<feature type="transmembrane region" description="Helical" evidence="1">
    <location>
        <begin position="184"/>
        <end position="201"/>
    </location>
</feature>
<sequence length="475" mass="52602">MRFKSVVLLSRLFWLFIVRRVLGRGLLASPAARLSTIFLLVLAFAGFNVLSYVVIRQYLGGTGLLEPVLQVANASVGFWVLIAYTLIRVLFMKADELLKLSFNLPVTNKERTMAFALFESSLVLLMTVFVFGAFSISTVLIEGPDYIPRVLASIWFPAISTYLLLSLGYYLLERALQALGIARLRSLIVPMVLAFGLAVAFPQTNEQSSQIAESYVLGRDYFAPALLYAKLQEAVGLWLSILILLATSAAVIPAIVAIAPRNYVPMRRFFVFLPSRLADRTFGVYILVLFRSFETMVAISFIIIYSVFAWLEHLVFPPYVLALITFQGVYAFSNSEPLRRMVTYPGRTVANYLRLVGSQGVLLMVVGIPVITISLSQGITFEACLPVLGLCLSNILISTLVGIAFPPEKGNPFTVIMGVLLTVIVVMIVALGLNVFNFDPMISAGIFTALNMLVVFYSILGMRRMERIARHEVVA</sequence>
<dbReference type="AlphaFoldDB" id="A0AAW8DLT5"/>